<dbReference type="Pfam" id="PF20660">
    <property type="entry name" value="DUF6812"/>
    <property type="match status" value="1"/>
</dbReference>
<dbReference type="InterPro" id="IPR049210">
    <property type="entry name" value="DUF6812"/>
</dbReference>
<protein>
    <submittedName>
        <fullName evidence="1">Uncharacterized protein</fullName>
    </submittedName>
</protein>
<dbReference type="EMBL" id="PGXC01000001">
    <property type="protein sequence ID" value="PKK91917.1"/>
    <property type="molecule type" value="Genomic_DNA"/>
</dbReference>
<evidence type="ECO:0000313" key="1">
    <source>
        <dbReference type="EMBL" id="PKK91917.1"/>
    </source>
</evidence>
<comment type="caution">
    <text evidence="1">The sequence shown here is derived from an EMBL/GenBank/DDBJ whole genome shotgun (WGS) entry which is preliminary data.</text>
</comment>
<proteinExistence type="predicted"/>
<dbReference type="Proteomes" id="UP000233256">
    <property type="component" value="Unassembled WGS sequence"/>
</dbReference>
<evidence type="ECO:0000313" key="2">
    <source>
        <dbReference type="Proteomes" id="UP000233256"/>
    </source>
</evidence>
<gene>
    <name evidence="1" type="ORF">CVV64_00380</name>
</gene>
<dbReference type="Pfam" id="PF13414">
    <property type="entry name" value="TPR_11"/>
    <property type="match status" value="1"/>
</dbReference>
<organism evidence="1 2">
    <name type="scientific">Candidatus Wallbacteria bacterium HGW-Wallbacteria-1</name>
    <dbReference type="NCBI Taxonomy" id="2013854"/>
    <lineage>
        <taxon>Bacteria</taxon>
        <taxon>Candidatus Walliibacteriota</taxon>
    </lineage>
</organism>
<sequence length="170" mass="19661">MMRTEKDQIEATVVTDRHKIEGRLHLYQNSRLSDLLNMDMNKRDFIPVTDAVIYDLGSGELVQELPFLALNRRFIVMVYATPGDRTEIVPILKRANAHFLGKKYDDSIIEARKALKLDPKEPEAMYLLGLAYSKKGMIDEGRDTFEKIVSEFSQNSTWVRKAHDMLEQLK</sequence>
<dbReference type="Gene3D" id="1.25.40.10">
    <property type="entry name" value="Tetratricopeptide repeat domain"/>
    <property type="match status" value="1"/>
</dbReference>
<dbReference type="SUPFAM" id="SSF48452">
    <property type="entry name" value="TPR-like"/>
    <property type="match status" value="1"/>
</dbReference>
<dbReference type="SMART" id="SM00028">
    <property type="entry name" value="TPR"/>
    <property type="match status" value="2"/>
</dbReference>
<dbReference type="InterPro" id="IPR019734">
    <property type="entry name" value="TPR_rpt"/>
</dbReference>
<accession>A0A2N1PU96</accession>
<reference evidence="1 2" key="1">
    <citation type="journal article" date="2017" name="ISME J.">
        <title>Potential for microbial H2 and metal transformations associated with novel bacteria and archaea in deep terrestrial subsurface sediments.</title>
        <authorList>
            <person name="Hernsdorf A.W."/>
            <person name="Amano Y."/>
            <person name="Miyakawa K."/>
            <person name="Ise K."/>
            <person name="Suzuki Y."/>
            <person name="Anantharaman K."/>
            <person name="Probst A."/>
            <person name="Burstein D."/>
            <person name="Thomas B.C."/>
            <person name="Banfield J.F."/>
        </authorList>
    </citation>
    <scope>NUCLEOTIDE SEQUENCE [LARGE SCALE GENOMIC DNA]</scope>
    <source>
        <strain evidence="1">HGW-Wallbacteria-1</strain>
    </source>
</reference>
<dbReference type="InterPro" id="IPR011990">
    <property type="entry name" value="TPR-like_helical_dom_sf"/>
</dbReference>
<dbReference type="AlphaFoldDB" id="A0A2N1PU96"/>
<name>A0A2N1PU96_9BACT</name>